<proteinExistence type="inferred from homology"/>
<evidence type="ECO:0000313" key="6">
    <source>
        <dbReference type="EMBL" id="MER9404451.1"/>
    </source>
</evidence>
<dbReference type="InterPro" id="IPR000847">
    <property type="entry name" value="LysR_HTH_N"/>
</dbReference>
<dbReference type="EMBL" id="JAMYQB010000006">
    <property type="protein sequence ID" value="MER9404451.1"/>
    <property type="molecule type" value="Genomic_DNA"/>
</dbReference>
<organism evidence="6 7">
    <name type="scientific">Mesorhizobium caraganae</name>
    <dbReference type="NCBI Taxonomy" id="483206"/>
    <lineage>
        <taxon>Bacteria</taxon>
        <taxon>Pseudomonadati</taxon>
        <taxon>Pseudomonadota</taxon>
        <taxon>Alphaproteobacteria</taxon>
        <taxon>Hyphomicrobiales</taxon>
        <taxon>Phyllobacteriaceae</taxon>
        <taxon>Mesorhizobium</taxon>
    </lineage>
</organism>
<dbReference type="PROSITE" id="PS50931">
    <property type="entry name" value="HTH_LYSR"/>
    <property type="match status" value="1"/>
</dbReference>
<evidence type="ECO:0000256" key="1">
    <source>
        <dbReference type="ARBA" id="ARBA00009437"/>
    </source>
</evidence>
<comment type="caution">
    <text evidence="6">The sequence shown here is derived from an EMBL/GenBank/DDBJ whole genome shotgun (WGS) entry which is preliminary data.</text>
</comment>
<dbReference type="RefSeq" id="WP_352557579.1">
    <property type="nucleotide sequence ID" value="NZ_JAMYQB010000006.1"/>
</dbReference>
<comment type="similarity">
    <text evidence="1">Belongs to the LysR transcriptional regulatory family.</text>
</comment>
<dbReference type="Pfam" id="PF00126">
    <property type="entry name" value="HTH_1"/>
    <property type="match status" value="1"/>
</dbReference>
<dbReference type="Gene3D" id="1.10.10.10">
    <property type="entry name" value="Winged helix-like DNA-binding domain superfamily/Winged helix DNA-binding domain"/>
    <property type="match status" value="1"/>
</dbReference>
<keyword evidence="2" id="KW-0805">Transcription regulation</keyword>
<name>A0ABV1YY13_9HYPH</name>
<dbReference type="CDD" id="cd08432">
    <property type="entry name" value="PBP2_GcdR_TrpI_HvrB_AmpR_like"/>
    <property type="match status" value="1"/>
</dbReference>
<sequence length="309" mass="34163">MKRGRLPLTALRSFEAAGRQLSFSRAAEELSVSQAAISRQIRELEQFLRQPLFHRHHRRVELTEAGQRLLDQLVRSFDDIDRLLSDLVAAPAQSVVRVSVEPSLASVWLLPRLNRFSQLRPDIDVSLEVDPRPIEFRSDQPELALRFSARATSWPRSEAEWLASTVDSPVLSPALLASGPPLEKPLDLARYTLLHEENRQGWARWFEAAGVAADAIPARGPMLADVSLSKQAALLGHGVALGDLLQIGEEIASGALIKPFDIDVASGAYWLVARSLKDLPEPAKAFADWVRSEFAESRRTQETKAGATG</sequence>
<dbReference type="PANTHER" id="PTHR30537">
    <property type="entry name" value="HTH-TYPE TRANSCRIPTIONAL REGULATOR"/>
    <property type="match status" value="1"/>
</dbReference>
<evidence type="ECO:0000313" key="7">
    <source>
        <dbReference type="Proteomes" id="UP001433071"/>
    </source>
</evidence>
<dbReference type="SUPFAM" id="SSF53850">
    <property type="entry name" value="Periplasmic binding protein-like II"/>
    <property type="match status" value="1"/>
</dbReference>
<evidence type="ECO:0000256" key="4">
    <source>
        <dbReference type="ARBA" id="ARBA00023163"/>
    </source>
</evidence>
<gene>
    <name evidence="6" type="ORF">NKI36_10365</name>
</gene>
<protein>
    <submittedName>
        <fullName evidence="6">LysR substrate-binding domain-containing protein</fullName>
    </submittedName>
</protein>
<keyword evidence="4" id="KW-0804">Transcription</keyword>
<feature type="domain" description="HTH lysR-type" evidence="5">
    <location>
        <begin position="6"/>
        <end position="63"/>
    </location>
</feature>
<dbReference type="PANTHER" id="PTHR30537:SF26">
    <property type="entry name" value="GLYCINE CLEAVAGE SYSTEM TRANSCRIPTIONAL ACTIVATOR"/>
    <property type="match status" value="1"/>
</dbReference>
<accession>A0ABV1YY13</accession>
<evidence type="ECO:0000256" key="2">
    <source>
        <dbReference type="ARBA" id="ARBA00023015"/>
    </source>
</evidence>
<dbReference type="SUPFAM" id="SSF46785">
    <property type="entry name" value="Winged helix' DNA-binding domain"/>
    <property type="match status" value="1"/>
</dbReference>
<dbReference type="Pfam" id="PF03466">
    <property type="entry name" value="LysR_substrate"/>
    <property type="match status" value="1"/>
</dbReference>
<keyword evidence="3" id="KW-0238">DNA-binding</keyword>
<keyword evidence="7" id="KW-1185">Reference proteome</keyword>
<dbReference type="PRINTS" id="PR00039">
    <property type="entry name" value="HTHLYSR"/>
</dbReference>
<dbReference type="Proteomes" id="UP001433071">
    <property type="component" value="Unassembled WGS sequence"/>
</dbReference>
<evidence type="ECO:0000259" key="5">
    <source>
        <dbReference type="PROSITE" id="PS50931"/>
    </source>
</evidence>
<dbReference type="InterPro" id="IPR005119">
    <property type="entry name" value="LysR_subst-bd"/>
</dbReference>
<dbReference type="Gene3D" id="3.40.190.10">
    <property type="entry name" value="Periplasmic binding protein-like II"/>
    <property type="match status" value="2"/>
</dbReference>
<reference evidence="6 7" key="1">
    <citation type="journal article" date="2024" name="Proc. Natl. Acad. Sci. U.S.A.">
        <title>The evolutionary genomics of adaptation to stress in wild rhizobium bacteria.</title>
        <authorList>
            <person name="Kehlet-Delgado H."/>
            <person name="Montoya A.P."/>
            <person name="Jensen K.T."/>
            <person name="Wendlandt C.E."/>
            <person name="Dexheimer C."/>
            <person name="Roberts M."/>
            <person name="Torres Martinez L."/>
            <person name="Friesen M.L."/>
            <person name="Griffitts J.S."/>
            <person name="Porter S.S."/>
        </authorList>
    </citation>
    <scope>NUCLEOTIDE SEQUENCE [LARGE SCALE GENOMIC DNA]</scope>
    <source>
        <strain evidence="6 7">M0641</strain>
    </source>
</reference>
<dbReference type="InterPro" id="IPR036388">
    <property type="entry name" value="WH-like_DNA-bd_sf"/>
</dbReference>
<dbReference type="InterPro" id="IPR036390">
    <property type="entry name" value="WH_DNA-bd_sf"/>
</dbReference>
<dbReference type="InterPro" id="IPR058163">
    <property type="entry name" value="LysR-type_TF_proteobact-type"/>
</dbReference>
<evidence type="ECO:0000256" key="3">
    <source>
        <dbReference type="ARBA" id="ARBA00023125"/>
    </source>
</evidence>